<dbReference type="Proteomes" id="UP000790347">
    <property type="component" value="Unassembled WGS sequence"/>
</dbReference>
<organism evidence="1 2">
    <name type="scientific">Dermatophagoides farinae</name>
    <name type="common">American house dust mite</name>
    <dbReference type="NCBI Taxonomy" id="6954"/>
    <lineage>
        <taxon>Eukaryota</taxon>
        <taxon>Metazoa</taxon>
        <taxon>Ecdysozoa</taxon>
        <taxon>Arthropoda</taxon>
        <taxon>Chelicerata</taxon>
        <taxon>Arachnida</taxon>
        <taxon>Acari</taxon>
        <taxon>Acariformes</taxon>
        <taxon>Sarcoptiformes</taxon>
        <taxon>Astigmata</taxon>
        <taxon>Psoroptidia</taxon>
        <taxon>Analgoidea</taxon>
        <taxon>Pyroglyphidae</taxon>
        <taxon>Dermatophagoidinae</taxon>
        <taxon>Dermatophagoides</taxon>
    </lineage>
</organism>
<dbReference type="AlphaFoldDB" id="A0A922L4N1"/>
<reference evidence="1" key="1">
    <citation type="submission" date="2013-05" db="EMBL/GenBank/DDBJ databases">
        <authorList>
            <person name="Yim A.K.Y."/>
            <person name="Chan T.F."/>
            <person name="Ji K.M."/>
            <person name="Liu X.Y."/>
            <person name="Zhou J.W."/>
            <person name="Li R.Q."/>
            <person name="Yang K.Y."/>
            <person name="Li J."/>
            <person name="Li M."/>
            <person name="Law P.T.W."/>
            <person name="Wu Y.L."/>
            <person name="Cai Z.L."/>
            <person name="Qin H."/>
            <person name="Bao Y."/>
            <person name="Leung R.K.K."/>
            <person name="Ng P.K.S."/>
            <person name="Zou J."/>
            <person name="Zhong X.J."/>
            <person name="Ran P.X."/>
            <person name="Zhong N.S."/>
            <person name="Liu Z.G."/>
            <person name="Tsui S.K.W."/>
        </authorList>
    </citation>
    <scope>NUCLEOTIDE SEQUENCE</scope>
    <source>
        <strain evidence="1">Derf</strain>
        <tissue evidence="1">Whole organism</tissue>
    </source>
</reference>
<name>A0A922L4N1_DERFA</name>
<sequence>MKLTKCCPILATDGFIFFSLANNRSVVDVGDDPGELDVDDDGDCDMDEKPDVVEFIFYSYFYS</sequence>
<accession>A0A922L4N1</accession>
<protein>
    <submittedName>
        <fullName evidence="1">Uncharacterized protein</fullName>
    </submittedName>
</protein>
<reference evidence="1" key="2">
    <citation type="journal article" date="2022" name="Res Sq">
        <title>Comparative Genomics Reveals Insights into the Divergent Evolution of Astigmatic Mites and Household Pest Adaptations.</title>
        <authorList>
            <person name="Xiong Q."/>
            <person name="Wan A.T.-Y."/>
            <person name="Liu X.-Y."/>
            <person name="Fung C.S.-H."/>
            <person name="Xiao X."/>
            <person name="Malainual N."/>
            <person name="Hou J."/>
            <person name="Wang L."/>
            <person name="Wang M."/>
            <person name="Yang K."/>
            <person name="Cui Y."/>
            <person name="Leung E."/>
            <person name="Nong W."/>
            <person name="Shin S.-K."/>
            <person name="Au S."/>
            <person name="Jeong K.Y."/>
            <person name="Chew F.T."/>
            <person name="Hui J."/>
            <person name="Leung T.F."/>
            <person name="Tungtrongchitr A."/>
            <person name="Zhong N."/>
            <person name="Liu Z."/>
            <person name="Tsui S."/>
        </authorList>
    </citation>
    <scope>NUCLEOTIDE SEQUENCE</scope>
    <source>
        <strain evidence="1">Derf</strain>
        <tissue evidence="1">Whole organism</tissue>
    </source>
</reference>
<evidence type="ECO:0000313" key="1">
    <source>
        <dbReference type="EMBL" id="KAH9506574.1"/>
    </source>
</evidence>
<proteinExistence type="predicted"/>
<dbReference type="EMBL" id="ASGP02000005">
    <property type="protein sequence ID" value="KAH9506574.1"/>
    <property type="molecule type" value="Genomic_DNA"/>
</dbReference>
<gene>
    <name evidence="1" type="ORF">DERF_011300</name>
</gene>
<evidence type="ECO:0000313" key="2">
    <source>
        <dbReference type="Proteomes" id="UP000790347"/>
    </source>
</evidence>
<comment type="caution">
    <text evidence="1">The sequence shown here is derived from an EMBL/GenBank/DDBJ whole genome shotgun (WGS) entry which is preliminary data.</text>
</comment>
<keyword evidence="2" id="KW-1185">Reference proteome</keyword>